<accession>A0A0N4UYU8</accession>
<comment type="similarity">
    <text evidence="2">Belongs to the TMEM242 family.</text>
</comment>
<keyword evidence="5" id="KW-0999">Mitochondrion inner membrane</keyword>
<proteinExistence type="inferred from homology"/>
<evidence type="ECO:0000256" key="10">
    <source>
        <dbReference type="SAM" id="Phobius"/>
    </source>
</evidence>
<evidence type="ECO:0000256" key="2">
    <source>
        <dbReference type="ARBA" id="ARBA00007570"/>
    </source>
</evidence>
<evidence type="ECO:0000313" key="11">
    <source>
        <dbReference type="WBParaSite" id="EVEC_0000277101-mRNA-1"/>
    </source>
</evidence>
<dbReference type="WBParaSite" id="EVEC_0000277101-mRNA-1">
    <property type="protein sequence ID" value="EVEC_0000277101-mRNA-1"/>
    <property type="gene ID" value="EVEC_0000277101"/>
</dbReference>
<evidence type="ECO:0000256" key="6">
    <source>
        <dbReference type="ARBA" id="ARBA00022989"/>
    </source>
</evidence>
<organism evidence="11">
    <name type="scientific">Enterobius vermicularis</name>
    <name type="common">Human pinworm</name>
    <dbReference type="NCBI Taxonomy" id="51028"/>
    <lineage>
        <taxon>Eukaryota</taxon>
        <taxon>Metazoa</taxon>
        <taxon>Ecdysozoa</taxon>
        <taxon>Nematoda</taxon>
        <taxon>Chromadorea</taxon>
        <taxon>Rhabditida</taxon>
        <taxon>Spirurina</taxon>
        <taxon>Oxyuridomorpha</taxon>
        <taxon>Oxyuroidea</taxon>
        <taxon>Oxyuridae</taxon>
        <taxon>Enterobius</taxon>
    </lineage>
</organism>
<feature type="transmembrane region" description="Helical" evidence="10">
    <location>
        <begin position="20"/>
        <end position="40"/>
    </location>
</feature>
<reference evidence="11" key="1">
    <citation type="submission" date="2017-02" db="UniProtKB">
        <authorList>
            <consortium name="WormBaseParasite"/>
        </authorList>
    </citation>
    <scope>IDENTIFICATION</scope>
</reference>
<sequence length="129" mass="14120">LRTSFTCKITDFGFFHVFELPIFSILVCAAAAGASLGVGIRSARKYTKESKVAGYSQARLNSGVNFASRALALSTVITVSGYTLLVIGISSLLNVNTPRQFGDKMKELFGDKFRLQKKESVSSFREVLR</sequence>
<protein>
    <recommendedName>
        <fullName evidence="3">Transmembrane protein 242</fullName>
    </recommendedName>
</protein>
<keyword evidence="8 10" id="KW-0472">Membrane</keyword>
<name>A0A0N4UYU8_ENTVE</name>
<dbReference type="InterPro" id="IPR009792">
    <property type="entry name" value="TMEM242"/>
</dbReference>
<dbReference type="PANTHER" id="PTHR13141">
    <property type="entry name" value="TRANSMEMBRANE PROTEIN 242"/>
    <property type="match status" value="1"/>
</dbReference>
<evidence type="ECO:0000256" key="9">
    <source>
        <dbReference type="ARBA" id="ARBA00045905"/>
    </source>
</evidence>
<evidence type="ECO:0000256" key="8">
    <source>
        <dbReference type="ARBA" id="ARBA00023136"/>
    </source>
</evidence>
<evidence type="ECO:0000256" key="4">
    <source>
        <dbReference type="ARBA" id="ARBA00022692"/>
    </source>
</evidence>
<comment type="function">
    <text evidence="9">Scaffold protein that participates in the c-ring assembly of mitochondrial ATP synthase (F(1)F(0) ATP synthase or complex V) by facilitating the membrane insertion and oligomer formation of the subunit c/ATP5MC3. Participates in the incorporation of the c-ring into vestigial complexes. Additionally influences the incorporation of subunits MT-ATP6, MT-ATP8, ATP5MJ, and ATP5MK in the ATP synthase.</text>
</comment>
<evidence type="ECO:0000256" key="5">
    <source>
        <dbReference type="ARBA" id="ARBA00022792"/>
    </source>
</evidence>
<comment type="subcellular location">
    <subcellularLocation>
        <location evidence="1">Mitochondrion inner membrane</location>
        <topology evidence="1">Multi-pass membrane protein</topology>
    </subcellularLocation>
</comment>
<evidence type="ECO:0000256" key="3">
    <source>
        <dbReference type="ARBA" id="ARBA00013934"/>
    </source>
</evidence>
<dbReference type="AlphaFoldDB" id="A0A0N4UYU8"/>
<keyword evidence="6 10" id="KW-1133">Transmembrane helix</keyword>
<dbReference type="GO" id="GO:0005743">
    <property type="term" value="C:mitochondrial inner membrane"/>
    <property type="evidence" value="ECO:0007669"/>
    <property type="project" value="UniProtKB-SubCell"/>
</dbReference>
<keyword evidence="7" id="KW-0496">Mitochondrion</keyword>
<keyword evidence="4 10" id="KW-0812">Transmembrane</keyword>
<feature type="transmembrane region" description="Helical" evidence="10">
    <location>
        <begin position="70"/>
        <end position="93"/>
    </location>
</feature>
<evidence type="ECO:0000256" key="1">
    <source>
        <dbReference type="ARBA" id="ARBA00004448"/>
    </source>
</evidence>
<evidence type="ECO:0000256" key="7">
    <source>
        <dbReference type="ARBA" id="ARBA00023128"/>
    </source>
</evidence>
<dbReference type="PANTHER" id="PTHR13141:SF4">
    <property type="entry name" value="TRANSMEMBRANE PROTEIN 242"/>
    <property type="match status" value="1"/>
</dbReference>